<dbReference type="SUPFAM" id="SSF52540">
    <property type="entry name" value="P-loop containing nucleoside triphosphate hydrolases"/>
    <property type="match status" value="1"/>
</dbReference>
<dbReference type="Pfam" id="PF00005">
    <property type="entry name" value="ABC_tran"/>
    <property type="match status" value="1"/>
</dbReference>
<keyword evidence="8" id="KW-0406">Ion transport</keyword>
<keyword evidence="5" id="KW-0547">Nucleotide-binding</keyword>
<reference evidence="12" key="1">
    <citation type="submission" date="2016-06" db="EMBL/GenBank/DDBJ databases">
        <authorList>
            <person name="Varghese N."/>
            <person name="Submissions Spin"/>
        </authorList>
    </citation>
    <scope>NUCLEOTIDE SEQUENCE [LARGE SCALE GENOMIC DNA]</scope>
    <source>
        <strain evidence="12">DSM 43903</strain>
    </source>
</reference>
<protein>
    <submittedName>
        <fullName evidence="11">Iron complex transport system ATP-binding protein</fullName>
    </submittedName>
</protein>
<evidence type="ECO:0000256" key="4">
    <source>
        <dbReference type="ARBA" id="ARBA00022496"/>
    </source>
</evidence>
<dbReference type="InterPro" id="IPR003439">
    <property type="entry name" value="ABC_transporter-like_ATP-bd"/>
</dbReference>
<dbReference type="EMBL" id="FMHZ01000002">
    <property type="protein sequence ID" value="SCL71242.1"/>
    <property type="molecule type" value="Genomic_DNA"/>
</dbReference>
<evidence type="ECO:0000256" key="7">
    <source>
        <dbReference type="ARBA" id="ARBA00023004"/>
    </source>
</evidence>
<accession>A0A1C6VYE5</accession>
<evidence type="ECO:0000256" key="6">
    <source>
        <dbReference type="ARBA" id="ARBA00022840"/>
    </source>
</evidence>
<dbReference type="PROSITE" id="PS50893">
    <property type="entry name" value="ABC_TRANSPORTER_2"/>
    <property type="match status" value="1"/>
</dbReference>
<evidence type="ECO:0000313" key="12">
    <source>
        <dbReference type="Proteomes" id="UP000199001"/>
    </source>
</evidence>
<dbReference type="PANTHER" id="PTHR42771">
    <property type="entry name" value="IRON(3+)-HYDROXAMATE IMPORT ATP-BINDING PROTEIN FHUC"/>
    <property type="match status" value="1"/>
</dbReference>
<dbReference type="AlphaFoldDB" id="A0A1C6VYE5"/>
<dbReference type="Gene3D" id="3.40.50.300">
    <property type="entry name" value="P-loop containing nucleotide triphosphate hydrolases"/>
    <property type="match status" value="1"/>
</dbReference>
<dbReference type="InterPro" id="IPR027417">
    <property type="entry name" value="P-loop_NTPase"/>
</dbReference>
<evidence type="ECO:0000256" key="8">
    <source>
        <dbReference type="ARBA" id="ARBA00023065"/>
    </source>
</evidence>
<feature type="domain" description="ABC transporter" evidence="10">
    <location>
        <begin position="6"/>
        <end position="242"/>
    </location>
</feature>
<dbReference type="GO" id="GO:0005524">
    <property type="term" value="F:ATP binding"/>
    <property type="evidence" value="ECO:0007669"/>
    <property type="project" value="UniProtKB-KW"/>
</dbReference>
<sequence>MTEPVFTVEDARYHYRDRPVLDGVSLVVRAGECVALVGRNGCGKSTLLRLLAGADRPAGGRVLLHGRPAYELRRRDVARQVAVLHQQLPPMPGMTVRQLVAQGRYPHRGPLGMLWRPDDDESAAALDAAGVTGLAGREVDTLSGGERQRVRLALALAQRTPVLLLDEPTTFLDVRHQLEVLSLVRRLHAERGLTVVAVLHELDHAARFTDRVVALAGGRVAADGPPAEVVTPDLLAEVFGVRGRVLTDTHTGAVRALADAPLELP</sequence>
<dbReference type="Proteomes" id="UP000199001">
    <property type="component" value="Unassembled WGS sequence"/>
</dbReference>
<organism evidence="11 12">
    <name type="scientific">Micromonospora citrea</name>
    <dbReference type="NCBI Taxonomy" id="47855"/>
    <lineage>
        <taxon>Bacteria</taxon>
        <taxon>Bacillati</taxon>
        <taxon>Actinomycetota</taxon>
        <taxon>Actinomycetes</taxon>
        <taxon>Micromonosporales</taxon>
        <taxon>Micromonosporaceae</taxon>
        <taxon>Micromonospora</taxon>
    </lineage>
</organism>
<dbReference type="FunFam" id="3.40.50.300:FF:000134">
    <property type="entry name" value="Iron-enterobactin ABC transporter ATP-binding protein"/>
    <property type="match status" value="1"/>
</dbReference>
<keyword evidence="3" id="KW-1003">Cell membrane</keyword>
<dbReference type="GO" id="GO:0005886">
    <property type="term" value="C:plasma membrane"/>
    <property type="evidence" value="ECO:0007669"/>
    <property type="project" value="UniProtKB-SubCell"/>
</dbReference>
<keyword evidence="4" id="KW-0410">Iron transport</keyword>
<evidence type="ECO:0000313" key="11">
    <source>
        <dbReference type="EMBL" id="SCL71242.1"/>
    </source>
</evidence>
<evidence type="ECO:0000256" key="1">
    <source>
        <dbReference type="ARBA" id="ARBA00004202"/>
    </source>
</evidence>
<evidence type="ECO:0000256" key="5">
    <source>
        <dbReference type="ARBA" id="ARBA00022741"/>
    </source>
</evidence>
<comment type="subcellular location">
    <subcellularLocation>
        <location evidence="1">Cell membrane</location>
        <topology evidence="1">Peripheral membrane protein</topology>
    </subcellularLocation>
</comment>
<name>A0A1C6VYE5_9ACTN</name>
<keyword evidence="6 11" id="KW-0067">ATP-binding</keyword>
<dbReference type="InterPro" id="IPR051535">
    <property type="entry name" value="Siderophore_ABC-ATPase"/>
</dbReference>
<keyword evidence="12" id="KW-1185">Reference proteome</keyword>
<dbReference type="GO" id="GO:0016887">
    <property type="term" value="F:ATP hydrolysis activity"/>
    <property type="evidence" value="ECO:0007669"/>
    <property type="project" value="InterPro"/>
</dbReference>
<dbReference type="OrthoDB" id="5296765at2"/>
<keyword evidence="7" id="KW-0408">Iron</keyword>
<dbReference type="InterPro" id="IPR003593">
    <property type="entry name" value="AAA+_ATPase"/>
</dbReference>
<dbReference type="InterPro" id="IPR017871">
    <property type="entry name" value="ABC_transporter-like_CS"/>
</dbReference>
<dbReference type="PANTHER" id="PTHR42771:SF2">
    <property type="entry name" value="IRON(3+)-HYDROXAMATE IMPORT ATP-BINDING PROTEIN FHUC"/>
    <property type="match status" value="1"/>
</dbReference>
<proteinExistence type="predicted"/>
<keyword evidence="9" id="KW-0472">Membrane</keyword>
<dbReference type="PROSITE" id="PS00211">
    <property type="entry name" value="ABC_TRANSPORTER_1"/>
    <property type="match status" value="1"/>
</dbReference>
<evidence type="ECO:0000256" key="9">
    <source>
        <dbReference type="ARBA" id="ARBA00023136"/>
    </source>
</evidence>
<evidence type="ECO:0000256" key="3">
    <source>
        <dbReference type="ARBA" id="ARBA00022475"/>
    </source>
</evidence>
<evidence type="ECO:0000259" key="10">
    <source>
        <dbReference type="PROSITE" id="PS50893"/>
    </source>
</evidence>
<dbReference type="GO" id="GO:0006826">
    <property type="term" value="P:iron ion transport"/>
    <property type="evidence" value="ECO:0007669"/>
    <property type="project" value="UniProtKB-KW"/>
</dbReference>
<dbReference type="SMART" id="SM00382">
    <property type="entry name" value="AAA"/>
    <property type="match status" value="1"/>
</dbReference>
<evidence type="ECO:0000256" key="2">
    <source>
        <dbReference type="ARBA" id="ARBA00022448"/>
    </source>
</evidence>
<gene>
    <name evidence="11" type="ORF">GA0070606_5660</name>
</gene>
<dbReference type="STRING" id="47855.GA0070606_5660"/>
<dbReference type="CDD" id="cd03214">
    <property type="entry name" value="ABC_Iron-Siderophores_B12_Hemin"/>
    <property type="match status" value="1"/>
</dbReference>
<dbReference type="RefSeq" id="WP_091106221.1">
    <property type="nucleotide sequence ID" value="NZ_FMHZ01000002.1"/>
</dbReference>
<keyword evidence="2" id="KW-0813">Transport</keyword>